<organism evidence="1 2">
    <name type="scientific">Tenacibaculum phage pT24</name>
    <dbReference type="NCBI Taxonomy" id="1880590"/>
    <lineage>
        <taxon>Viruses</taxon>
        <taxon>Duplodnaviria</taxon>
        <taxon>Heunggongvirae</taxon>
        <taxon>Uroviricota</taxon>
        <taxon>Caudoviricetes</taxon>
        <taxon>Kungbxnavirus</taxon>
        <taxon>Kungbxnavirus pT24</taxon>
    </lineage>
</organism>
<name>A0A1B4XX75_9CAUD</name>
<gene>
    <name evidence="1" type="ORF">BPT24_281</name>
</gene>
<proteinExistence type="predicted"/>
<reference evidence="1 2" key="1">
    <citation type="submission" date="2016-07" db="EMBL/GenBank/DDBJ databases">
        <title>Characterization of three bacteriophages infecting bacteria isolated from shrimp culture pond water.</title>
        <authorList>
            <person name="Khoa H.V."/>
        </authorList>
    </citation>
    <scope>NUCLEOTIDE SEQUENCE [LARGE SCALE GENOMIC DNA]</scope>
</reference>
<evidence type="ECO:0000313" key="2">
    <source>
        <dbReference type="Proteomes" id="UP000224877"/>
    </source>
</evidence>
<evidence type="ECO:0000313" key="1">
    <source>
        <dbReference type="EMBL" id="BAV39398.1"/>
    </source>
</evidence>
<dbReference type="EMBL" id="LC168164">
    <property type="protein sequence ID" value="BAV39398.1"/>
    <property type="molecule type" value="Genomic_DNA"/>
</dbReference>
<protein>
    <submittedName>
        <fullName evidence="1">Uncharacterized protein</fullName>
    </submittedName>
</protein>
<accession>A0A1B4XX75</accession>
<dbReference type="Proteomes" id="UP000224877">
    <property type="component" value="Segment"/>
</dbReference>
<sequence length="128" mass="14719">MKVIKVKPVISDGMTRQKISEKIKNIISSREVIYNDIGTLSVNDIKVKIAYIKGIKEGNVNFCYTNTKDKTIDINSKIMIDYRKFGEFESRPRINQGFELDAVYVGVKKLTLDMTKDIIQYVTNFLTD</sequence>
<keyword evidence="2" id="KW-1185">Reference proteome</keyword>